<dbReference type="Proteomes" id="UP000287188">
    <property type="component" value="Unassembled WGS sequence"/>
</dbReference>
<dbReference type="EMBL" id="BIFS01000001">
    <property type="protein sequence ID" value="GCE17120.1"/>
    <property type="molecule type" value="Genomic_DNA"/>
</dbReference>
<sequence length="637" mass="67727">MLQHCKKYAMAGLSFLVIGATLFSLQLFNASKASAATSIVISPGQQYQTLQGWGTSLAWWANIIGGWSDSQRTSLADALYDPNKGIGLNVVRYNFGADGPGNVCHNQMGEGRNVPSFEPTQGNFDWTQDANQLWFAQAAQARGANVFEGFVNSPPAWMLNNSCTAGGPNGAENLNSAHYNDYANYIATIDQHFHDSFGITLQTVDPFNEPSGTYWNSTGTQEGMYVSTSTQNTIIPLLATALNQNGASAYTQISAPDDFSVGNSVNAYNSYSSSTKADLAQWNTHTYAGSDSDRNTAYASIGQTDNKRLWMSEWGAYSQGSDINAALALSNEVLDDEQHLHPSAWVAWQAVNEGGAGANGQDVWGLALRDGNNNISYPARYYAMGNYSKFVRPGSIMIGNNDASTFTALNPGSNSLTIVATNNSSSDSSVSYDLSAFTSVGSSATPYQTTASENLQQLSALSISNNTLSTTLPAQSITTFVIPNTTYNGGTGGGGGTTATYKLVNRNSGKVADVNLASTDDGAPIIQFHDNGGANQHWNMVSVGNGYYKFVNVGSGKVLEVSGQSTADGGGVDQYTDNGGTNQQWSLVDVGGGYDEIVNRNSGKVLDVNGQSTSDGATIQQWSYWGGANQQWQLVQV</sequence>
<dbReference type="Pfam" id="PF14587">
    <property type="entry name" value="Glyco_hydr_30_2"/>
    <property type="match status" value="1"/>
</dbReference>
<dbReference type="RefSeq" id="WP_161977098.1">
    <property type="nucleotide sequence ID" value="NZ_BIFS01000001.1"/>
</dbReference>
<evidence type="ECO:0000259" key="1">
    <source>
        <dbReference type="SMART" id="SM00458"/>
    </source>
</evidence>
<dbReference type="InterPro" id="IPR039743">
    <property type="entry name" value="6GAL/EXGAL"/>
</dbReference>
<dbReference type="SUPFAM" id="SSF51445">
    <property type="entry name" value="(Trans)glycosidases"/>
    <property type="match status" value="1"/>
</dbReference>
<dbReference type="SUPFAM" id="SSF50370">
    <property type="entry name" value="Ricin B-like lectins"/>
    <property type="match status" value="1"/>
</dbReference>
<dbReference type="PANTHER" id="PTHR42767">
    <property type="entry name" value="ENDO-BETA-1,6-GALACTANASE"/>
    <property type="match status" value="1"/>
</dbReference>
<dbReference type="Gene3D" id="2.80.10.50">
    <property type="match status" value="3"/>
</dbReference>
<keyword evidence="3" id="KW-1185">Reference proteome</keyword>
<dbReference type="InterPro" id="IPR039514">
    <property type="entry name" value="6GAL-like"/>
</dbReference>
<dbReference type="PROSITE" id="PS50231">
    <property type="entry name" value="RICIN_B_LECTIN"/>
    <property type="match status" value="1"/>
</dbReference>
<protein>
    <recommendedName>
        <fullName evidence="1">Ricin B lectin domain-containing protein</fullName>
    </recommendedName>
</protein>
<feature type="domain" description="Ricin B lectin" evidence="1">
    <location>
        <begin position="498"/>
        <end position="635"/>
    </location>
</feature>
<dbReference type="InterPro" id="IPR000772">
    <property type="entry name" value="Ricin_B_lectin"/>
</dbReference>
<organism evidence="2 3">
    <name type="scientific">Dictyobacter kobayashii</name>
    <dbReference type="NCBI Taxonomy" id="2014872"/>
    <lineage>
        <taxon>Bacteria</taxon>
        <taxon>Bacillati</taxon>
        <taxon>Chloroflexota</taxon>
        <taxon>Ktedonobacteria</taxon>
        <taxon>Ktedonobacterales</taxon>
        <taxon>Dictyobacteraceae</taxon>
        <taxon>Dictyobacter</taxon>
    </lineage>
</organism>
<dbReference type="InterPro" id="IPR035992">
    <property type="entry name" value="Ricin_B-like_lectins"/>
</dbReference>
<proteinExistence type="predicted"/>
<accession>A0A402ADD4</accession>
<dbReference type="InterPro" id="IPR017853">
    <property type="entry name" value="GH"/>
</dbReference>
<dbReference type="PANTHER" id="PTHR42767:SF1">
    <property type="entry name" value="ENDO-BETA-1,6-GALACTANASE-LIKE DOMAIN-CONTAINING PROTEIN"/>
    <property type="match status" value="1"/>
</dbReference>
<comment type="caution">
    <text evidence="2">The sequence shown here is derived from an EMBL/GenBank/DDBJ whole genome shotgun (WGS) entry which is preliminary data.</text>
</comment>
<dbReference type="SMART" id="SM00458">
    <property type="entry name" value="RICIN"/>
    <property type="match status" value="1"/>
</dbReference>
<dbReference type="Pfam" id="PF14200">
    <property type="entry name" value="RicinB_lectin_2"/>
    <property type="match status" value="1"/>
</dbReference>
<dbReference type="AlphaFoldDB" id="A0A402ADD4"/>
<evidence type="ECO:0000313" key="2">
    <source>
        <dbReference type="EMBL" id="GCE17120.1"/>
    </source>
</evidence>
<dbReference type="Gene3D" id="2.60.40.1180">
    <property type="entry name" value="Golgi alpha-mannosidase II"/>
    <property type="match status" value="1"/>
</dbReference>
<dbReference type="Gene3D" id="3.20.20.80">
    <property type="entry name" value="Glycosidases"/>
    <property type="match status" value="1"/>
</dbReference>
<gene>
    <name evidence="2" type="ORF">KDK_09200</name>
</gene>
<name>A0A402ADD4_9CHLR</name>
<dbReference type="GO" id="GO:0004553">
    <property type="term" value="F:hydrolase activity, hydrolyzing O-glycosyl compounds"/>
    <property type="evidence" value="ECO:0007669"/>
    <property type="project" value="InterPro"/>
</dbReference>
<evidence type="ECO:0000313" key="3">
    <source>
        <dbReference type="Proteomes" id="UP000287188"/>
    </source>
</evidence>
<dbReference type="InterPro" id="IPR013780">
    <property type="entry name" value="Glyco_hydro_b"/>
</dbReference>
<reference evidence="3" key="1">
    <citation type="submission" date="2018-12" db="EMBL/GenBank/DDBJ databases">
        <title>Tengunoibacter tsumagoiensis gen. nov., sp. nov., Dictyobacter kobayashii sp. nov., D. alpinus sp. nov., and D. joshuensis sp. nov. and description of Dictyobacteraceae fam. nov. within the order Ktedonobacterales isolated from Tengu-no-mugimeshi.</title>
        <authorList>
            <person name="Wang C.M."/>
            <person name="Zheng Y."/>
            <person name="Sakai Y."/>
            <person name="Toyoda A."/>
            <person name="Minakuchi Y."/>
            <person name="Abe K."/>
            <person name="Yokota A."/>
            <person name="Yabe S."/>
        </authorList>
    </citation>
    <scope>NUCLEOTIDE SEQUENCE [LARGE SCALE GENOMIC DNA]</scope>
    <source>
        <strain evidence="3">Uno11</strain>
    </source>
</reference>
<dbReference type="SUPFAM" id="SSF51011">
    <property type="entry name" value="Glycosyl hydrolase domain"/>
    <property type="match status" value="1"/>
</dbReference>